<feature type="domain" description="Rad21/Rec8-like protein N-terminal" evidence="4">
    <location>
        <begin position="8"/>
        <end position="105"/>
    </location>
</feature>
<dbReference type="Proteomes" id="UP001202479">
    <property type="component" value="Unassembled WGS sequence"/>
</dbReference>
<dbReference type="GO" id="GO:0003682">
    <property type="term" value="F:chromatin binding"/>
    <property type="evidence" value="ECO:0007669"/>
    <property type="project" value="TreeGrafter"/>
</dbReference>
<keyword evidence="2" id="KW-0539">Nucleus</keyword>
<dbReference type="GO" id="GO:0007062">
    <property type="term" value="P:sister chromatid cohesion"/>
    <property type="evidence" value="ECO:0007669"/>
    <property type="project" value="InterPro"/>
</dbReference>
<comment type="caution">
    <text evidence="5">The sequence shown here is derived from an EMBL/GenBank/DDBJ whole genome shotgun (WGS) entry which is preliminary data.</text>
</comment>
<sequence length="585" mass="67194">MEVEYKASSGLQTAWLLATLGSKASSRSKIIRKEEIMQVSIPRICRELIEQPETNIKYQSHILHGISIIYTTKTSHVLNDVNYIQMRLQNSHRFLSKESLEKPSNVSSKRGRYLEDDANFYLNLDSMPELDLDLDLDLGTCQDDNSAAKRRKLQIAKFDQNEFPVTFENKIEQVGGLAFALSMNEQESKEVDGFFDTSFNFGGFRNGNEEELLQDQKHGVRMEFDEEGNLQEIRQKEMQNELLQNGGDDDDGDANFDLEISRLQQEDGLNSSSQEFGMEQEFQMSTNAVSNQAQTSGGGSSSRLAQNRLYKLRLDNESTMPRDEAILNHYNYIHNMKQRMPCKIHNISEIIESINHSYLRPWVRGTNNTLVNSMLEESISRTMGVYQRTEIMENEASEQARNAQHIERSRNYDQSVLEYGEELRLQDEVFEEDLLGMDLNLEQSDENNEQEQEQEQVDIDHEENHHNHQEISFEFSRSSSINSSEVEKSLTPRLNHFVKYFKSKSIELESFDVDCNTYQLKFSELVPEITTPTHETAPVSKKLAANAFASILFLASKGLMEIKSKVPSQENQLLKACDITMVMSL</sequence>
<accession>A0AAI9T028</accession>
<dbReference type="RefSeq" id="XP_049182111.1">
    <property type="nucleotide sequence ID" value="XM_049326798.1"/>
</dbReference>
<dbReference type="EMBL" id="JAHUZD010000024">
    <property type="protein sequence ID" value="KAI3406366.2"/>
    <property type="molecule type" value="Genomic_DNA"/>
</dbReference>
<name>A0AAI9T028_9ASCO</name>
<gene>
    <name evidence="5" type="ORF">KGF56_000847</name>
</gene>
<dbReference type="PANTHER" id="PTHR12585">
    <property type="entry name" value="SCC1 / RAD21 FAMILY MEMBER"/>
    <property type="match status" value="1"/>
</dbReference>
<evidence type="ECO:0000256" key="3">
    <source>
        <dbReference type="SAM" id="MobiDB-lite"/>
    </source>
</evidence>
<dbReference type="InterPro" id="IPR006910">
    <property type="entry name" value="Rad21_Rec8_N"/>
</dbReference>
<organism evidence="5 6">
    <name type="scientific">Candida oxycetoniae</name>
    <dbReference type="NCBI Taxonomy" id="497107"/>
    <lineage>
        <taxon>Eukaryota</taxon>
        <taxon>Fungi</taxon>
        <taxon>Dikarya</taxon>
        <taxon>Ascomycota</taxon>
        <taxon>Saccharomycotina</taxon>
        <taxon>Pichiomycetes</taxon>
        <taxon>Debaryomycetaceae</taxon>
        <taxon>Candida/Lodderomyces clade</taxon>
        <taxon>Candida</taxon>
    </lineage>
</organism>
<comment type="subcellular location">
    <subcellularLocation>
        <location evidence="1">Nucleus</location>
    </subcellularLocation>
</comment>
<dbReference type="PANTHER" id="PTHR12585:SF69">
    <property type="entry name" value="FI11703P"/>
    <property type="match status" value="1"/>
</dbReference>
<evidence type="ECO:0000256" key="2">
    <source>
        <dbReference type="ARBA" id="ARBA00023242"/>
    </source>
</evidence>
<evidence type="ECO:0000256" key="1">
    <source>
        <dbReference type="ARBA" id="ARBA00004123"/>
    </source>
</evidence>
<dbReference type="CDD" id="cd21790">
    <property type="entry name" value="Rad21_Rec8_M_ScRec8p-like"/>
    <property type="match status" value="1"/>
</dbReference>
<reference evidence="5" key="1">
    <citation type="journal article" date="2022" name="DNA Res.">
        <title>Genome analysis of five recently described species of the CUG-Ser clade uncovers Candida theae as a new hybrid lineage with pathogenic potential in the Candida parapsilosis species complex.</title>
        <authorList>
            <person name="Mixao V."/>
            <person name="Del Olmo V."/>
            <person name="Hegedusova E."/>
            <person name="Saus E."/>
            <person name="Pryszcz L."/>
            <person name="Cillingova A."/>
            <person name="Nosek J."/>
            <person name="Gabaldon T."/>
        </authorList>
    </citation>
    <scope>NUCLEOTIDE SEQUENCE</scope>
    <source>
        <strain evidence="5">CBS 10844</strain>
    </source>
</reference>
<protein>
    <recommendedName>
        <fullName evidence="4">Rad21/Rec8-like protein N-terminal domain-containing protein</fullName>
    </recommendedName>
</protein>
<evidence type="ECO:0000259" key="4">
    <source>
        <dbReference type="Pfam" id="PF04825"/>
    </source>
</evidence>
<evidence type="ECO:0000313" key="5">
    <source>
        <dbReference type="EMBL" id="KAI3406366.2"/>
    </source>
</evidence>
<dbReference type="GO" id="GO:0005634">
    <property type="term" value="C:nucleus"/>
    <property type="evidence" value="ECO:0007669"/>
    <property type="project" value="UniProtKB-SubCell"/>
</dbReference>
<dbReference type="GO" id="GO:1990414">
    <property type="term" value="P:replication-born double-strand break repair via sister chromatid exchange"/>
    <property type="evidence" value="ECO:0007669"/>
    <property type="project" value="TreeGrafter"/>
</dbReference>
<dbReference type="AlphaFoldDB" id="A0AAI9T028"/>
<keyword evidence="6" id="KW-1185">Reference proteome</keyword>
<dbReference type="GeneID" id="73378464"/>
<proteinExistence type="predicted"/>
<dbReference type="Pfam" id="PF04825">
    <property type="entry name" value="Rad21_Rec8_N"/>
    <property type="match status" value="1"/>
</dbReference>
<evidence type="ECO:0000313" key="6">
    <source>
        <dbReference type="Proteomes" id="UP001202479"/>
    </source>
</evidence>
<dbReference type="GO" id="GO:0008278">
    <property type="term" value="C:cohesin complex"/>
    <property type="evidence" value="ECO:0007669"/>
    <property type="project" value="InterPro"/>
</dbReference>
<dbReference type="InterPro" id="IPR039781">
    <property type="entry name" value="Rad21/Rec8-like"/>
</dbReference>
<feature type="region of interest" description="Disordered" evidence="3">
    <location>
        <begin position="285"/>
        <end position="304"/>
    </location>
</feature>